<feature type="transmembrane region" description="Helical" evidence="1">
    <location>
        <begin position="17"/>
        <end position="35"/>
    </location>
</feature>
<organism evidence="2 3">
    <name type="scientific">Rhodoferax koreensis</name>
    <dbReference type="NCBI Taxonomy" id="1842727"/>
    <lineage>
        <taxon>Bacteria</taxon>
        <taxon>Pseudomonadati</taxon>
        <taxon>Pseudomonadota</taxon>
        <taxon>Betaproteobacteria</taxon>
        <taxon>Burkholderiales</taxon>
        <taxon>Comamonadaceae</taxon>
        <taxon>Rhodoferax</taxon>
    </lineage>
</organism>
<dbReference type="PANTHER" id="PTHR30441">
    <property type="entry name" value="DUF748 DOMAIN-CONTAINING PROTEIN"/>
    <property type="match status" value="1"/>
</dbReference>
<dbReference type="STRING" id="1842727.RD110_00600"/>
<dbReference type="GO" id="GO:0005886">
    <property type="term" value="C:plasma membrane"/>
    <property type="evidence" value="ECO:0007669"/>
    <property type="project" value="TreeGrafter"/>
</dbReference>
<dbReference type="EMBL" id="CP019236">
    <property type="protein sequence ID" value="APW35893.1"/>
    <property type="molecule type" value="Genomic_DNA"/>
</dbReference>
<dbReference type="RefSeq" id="WP_076195716.1">
    <property type="nucleotide sequence ID" value="NZ_CP019236.1"/>
</dbReference>
<accession>A0A1P8JQ75</accession>
<sequence length="433" mass="45717">MTDPHSPSPGRRRHPRLLIAGGVAVVAGLGLAWWFPSEQDLAERAARAASERLGVPVTVGALHWQLLPAPGVQVENVRTDQPQPIVIDRANATLRVAALWRGQVELTRLEVDGATVPQLSLRGLGAADSQPVASHLAKQERPLAHLQVRDIRWISRNGRTAVYEGEADFDPGWRPHSARLRRPGATDPATLQLMRVDGADRWQTEVRIGGGTADGELALQIDPGDLLKISGQLAPKNIEVQSALDAFGRRSPVSGRASGQTEVAAQGLKFGEIVRSAHTHTSFRMAPATLVRFDLDRAVRTLGKEHAGTTRLDTLTGLMDTQNSADGMIVRFTGLKAKSGSLTASGDVTLAQQQIDATAAVDLVDGVVGVPLRITGPLAKMQVSVPGGAVAGAVVGTAVLPGIGTAIGARIGATIDKLLGRDDPPPKPAPRRP</sequence>
<evidence type="ECO:0000313" key="3">
    <source>
        <dbReference type="Proteomes" id="UP000186609"/>
    </source>
</evidence>
<dbReference type="Proteomes" id="UP000186609">
    <property type="component" value="Chromosome"/>
</dbReference>
<evidence type="ECO:0000313" key="2">
    <source>
        <dbReference type="EMBL" id="APW35893.1"/>
    </source>
</evidence>
<dbReference type="InterPro" id="IPR052894">
    <property type="entry name" value="AsmA-related"/>
</dbReference>
<protein>
    <submittedName>
        <fullName evidence="2">Uncharacterized protein</fullName>
    </submittedName>
</protein>
<keyword evidence="1" id="KW-0472">Membrane</keyword>
<dbReference type="AlphaFoldDB" id="A0A1P8JQ75"/>
<reference evidence="2 3" key="1">
    <citation type="submission" date="2017-01" db="EMBL/GenBank/DDBJ databases">
        <authorList>
            <person name="Mah S.A."/>
            <person name="Swanson W.J."/>
            <person name="Moy G.W."/>
            <person name="Vacquier V.D."/>
        </authorList>
    </citation>
    <scope>NUCLEOTIDE SEQUENCE [LARGE SCALE GENOMIC DNA]</scope>
    <source>
        <strain evidence="2 3">DCY110</strain>
    </source>
</reference>
<gene>
    <name evidence="2" type="ORF">RD110_00600</name>
</gene>
<dbReference type="GO" id="GO:0090313">
    <property type="term" value="P:regulation of protein targeting to membrane"/>
    <property type="evidence" value="ECO:0007669"/>
    <property type="project" value="TreeGrafter"/>
</dbReference>
<keyword evidence="1" id="KW-1133">Transmembrane helix</keyword>
<dbReference type="PANTHER" id="PTHR30441:SF4">
    <property type="entry name" value="PROTEIN ASMA"/>
    <property type="match status" value="1"/>
</dbReference>
<keyword evidence="1" id="KW-0812">Transmembrane</keyword>
<name>A0A1P8JQ75_9BURK</name>
<dbReference type="OrthoDB" id="8891556at2"/>
<dbReference type="KEGG" id="rhy:RD110_00600"/>
<proteinExistence type="predicted"/>
<evidence type="ECO:0000256" key="1">
    <source>
        <dbReference type="SAM" id="Phobius"/>
    </source>
</evidence>
<keyword evidence="3" id="KW-1185">Reference proteome</keyword>